<proteinExistence type="predicted"/>
<protein>
    <submittedName>
        <fullName evidence="1">AAEL015121-PA</fullName>
    </submittedName>
</protein>
<reference evidence="1" key="3">
    <citation type="submission" date="2012-09" db="EMBL/GenBank/DDBJ databases">
        <authorList>
            <consortium name="VectorBase"/>
        </authorList>
    </citation>
    <scope>NUCLEOTIDE SEQUENCE</scope>
    <source>
        <strain evidence="1">Liverpool</strain>
    </source>
</reference>
<accession>Q1DH47</accession>
<dbReference type="HOGENOM" id="CLU_2456588_0_0_1"/>
<reference evidence="1" key="1">
    <citation type="submission" date="2005-10" db="EMBL/GenBank/DDBJ databases">
        <authorList>
            <person name="Loftus B.J."/>
            <person name="Nene V.M."/>
            <person name="Hannick L.I."/>
            <person name="Bidwell S."/>
            <person name="Haas B."/>
            <person name="Amedeo P."/>
            <person name="Orvis J."/>
            <person name="Wortman J.R."/>
            <person name="White O.R."/>
            <person name="Salzberg S."/>
            <person name="Shumway M."/>
            <person name="Koo H."/>
            <person name="Zhao Y."/>
            <person name="Holmes M."/>
            <person name="Miller J."/>
            <person name="Schatz M."/>
            <person name="Pop M."/>
            <person name="Pai G."/>
            <person name="Utterback T."/>
            <person name="Rogers Y.-H."/>
            <person name="Kravitz S."/>
            <person name="Fraser C.M."/>
        </authorList>
    </citation>
    <scope>NUCLEOTIDE SEQUENCE</scope>
    <source>
        <strain evidence="1">Liverpool</strain>
    </source>
</reference>
<sequence length="89" mass="10391">MVNYYHHQHGTQWSSCWKTPKDVKFPALHAFRNSPWPSGSEVTKNDTIPNLIFTVKSISIWYHPLRVLKNCFLPIEGFTNFITPEMSIL</sequence>
<reference evidence="1" key="2">
    <citation type="journal article" date="2007" name="Science">
        <title>Genome sequence of Aedes aegypti, a major arbovirus vector.</title>
        <authorList>
            <person name="Nene V."/>
            <person name="Wortman J.R."/>
            <person name="Lawson D."/>
            <person name="Haas B."/>
            <person name="Kodira C."/>
            <person name="Tu Z.J."/>
            <person name="Loftus B."/>
            <person name="Xi Z."/>
            <person name="Megy K."/>
            <person name="Grabherr M."/>
            <person name="Ren Q."/>
            <person name="Zdobnov E.M."/>
            <person name="Lobo N.F."/>
            <person name="Campbell K.S."/>
            <person name="Brown S.E."/>
            <person name="Bonaldo M.F."/>
            <person name="Zhu J."/>
            <person name="Sinkins S.P."/>
            <person name="Hogenkamp D.G."/>
            <person name="Amedeo P."/>
            <person name="Arensburger P."/>
            <person name="Atkinson P.W."/>
            <person name="Bidwell S."/>
            <person name="Biedler J."/>
            <person name="Birney E."/>
            <person name="Bruggner R.V."/>
            <person name="Costas J."/>
            <person name="Coy M.R."/>
            <person name="Crabtree J."/>
            <person name="Crawford M."/>
            <person name="Debruyn B."/>
            <person name="Decaprio D."/>
            <person name="Eiglmeier K."/>
            <person name="Eisenstadt E."/>
            <person name="El-Dorry H."/>
            <person name="Gelbart W.M."/>
            <person name="Gomes S.L."/>
            <person name="Hammond M."/>
            <person name="Hannick L.I."/>
            <person name="Hogan J.R."/>
            <person name="Holmes M.H."/>
            <person name="Jaffe D."/>
            <person name="Johnston J.S."/>
            <person name="Kennedy R.C."/>
            <person name="Koo H."/>
            <person name="Kravitz S."/>
            <person name="Kriventseva E.V."/>
            <person name="Kulp D."/>
            <person name="Labutti K."/>
            <person name="Lee E."/>
            <person name="Li S."/>
            <person name="Lovin D.D."/>
            <person name="Mao C."/>
            <person name="Mauceli E."/>
            <person name="Menck C.F."/>
            <person name="Miller J.R."/>
            <person name="Montgomery P."/>
            <person name="Mori A."/>
            <person name="Nascimento A.L."/>
            <person name="Naveira H.F."/>
            <person name="Nusbaum C."/>
            <person name="O'leary S."/>
            <person name="Orvis J."/>
            <person name="Pertea M."/>
            <person name="Quesneville H."/>
            <person name="Reidenbach K.R."/>
            <person name="Rogers Y.H."/>
            <person name="Roth C.W."/>
            <person name="Schneider J.R."/>
            <person name="Schatz M."/>
            <person name="Shumway M."/>
            <person name="Stanke M."/>
            <person name="Stinson E.O."/>
            <person name="Tubio J.M."/>
            <person name="Vanzee J.P."/>
            <person name="Verjovski-Almeida S."/>
            <person name="Werner D."/>
            <person name="White O."/>
            <person name="Wyder S."/>
            <person name="Zeng Q."/>
            <person name="Zhao Q."/>
            <person name="Zhao Y."/>
            <person name="Hill C.A."/>
            <person name="Raikhel A.S."/>
            <person name="Soares M.B."/>
            <person name="Knudson D.L."/>
            <person name="Lee N.H."/>
            <person name="Galagan J."/>
            <person name="Salzberg S.L."/>
            <person name="Paulsen I.T."/>
            <person name="Dimopoulos G."/>
            <person name="Collins F.H."/>
            <person name="Birren B."/>
            <person name="Fraser-Liggett C.M."/>
            <person name="Severson D.W."/>
        </authorList>
    </citation>
    <scope>NUCLEOTIDE SEQUENCE [LARGE SCALE GENOMIC DNA]</scope>
    <source>
        <strain evidence="1">Liverpool</strain>
    </source>
</reference>
<organism evidence="1 2">
    <name type="scientific">Aedes aegypti</name>
    <name type="common">Yellowfever mosquito</name>
    <name type="synonym">Culex aegypti</name>
    <dbReference type="NCBI Taxonomy" id="7159"/>
    <lineage>
        <taxon>Eukaryota</taxon>
        <taxon>Metazoa</taxon>
        <taxon>Ecdysozoa</taxon>
        <taxon>Arthropoda</taxon>
        <taxon>Hexapoda</taxon>
        <taxon>Insecta</taxon>
        <taxon>Pterygota</taxon>
        <taxon>Neoptera</taxon>
        <taxon>Endopterygota</taxon>
        <taxon>Diptera</taxon>
        <taxon>Nematocera</taxon>
        <taxon>Culicoidea</taxon>
        <taxon>Culicidae</taxon>
        <taxon>Culicinae</taxon>
        <taxon>Aedini</taxon>
        <taxon>Aedes</taxon>
        <taxon>Stegomyia</taxon>
    </lineage>
</organism>
<evidence type="ECO:0000313" key="2">
    <source>
        <dbReference type="Proteomes" id="UP000682892"/>
    </source>
</evidence>
<dbReference type="EMBL" id="CH899802">
    <property type="protein sequence ID" value="EAT32480.1"/>
    <property type="molecule type" value="Genomic_DNA"/>
</dbReference>
<evidence type="ECO:0000313" key="1">
    <source>
        <dbReference type="EMBL" id="EAT32480.1"/>
    </source>
</evidence>
<dbReference type="AlphaFoldDB" id="Q1DH47"/>
<gene>
    <name evidence="1" type="ORF">AaeL_AAEL015121</name>
</gene>
<dbReference type="Proteomes" id="UP000682892">
    <property type="component" value="Unassembled WGS sequence"/>
</dbReference>
<dbReference type="PaxDb" id="7159-AAEL015121-PA"/>
<name>Q1DH47_AEDAE</name>